<proteinExistence type="predicted"/>
<organism evidence="2 3">
    <name type="scientific">Ruania alkalisoli</name>
    <dbReference type="NCBI Taxonomy" id="2779775"/>
    <lineage>
        <taxon>Bacteria</taxon>
        <taxon>Bacillati</taxon>
        <taxon>Actinomycetota</taxon>
        <taxon>Actinomycetes</taxon>
        <taxon>Micrococcales</taxon>
        <taxon>Ruaniaceae</taxon>
        <taxon>Ruania</taxon>
    </lineage>
</organism>
<reference evidence="2 3" key="1">
    <citation type="submission" date="2020-10" db="EMBL/GenBank/DDBJ databases">
        <title>Haloactinobacterium sp. RN3S43, a bacterium isolated from saline soil.</title>
        <authorList>
            <person name="Sun J.-Q."/>
        </authorList>
    </citation>
    <scope>NUCLEOTIDE SEQUENCE [LARGE SCALE GENOMIC DNA]</scope>
    <source>
        <strain evidence="2 3">RN3S43</strain>
    </source>
</reference>
<dbReference type="RefSeq" id="WP_193496894.1">
    <property type="nucleotide sequence ID" value="NZ_CP063169.1"/>
</dbReference>
<evidence type="ECO:0000313" key="2">
    <source>
        <dbReference type="EMBL" id="QOR70206.1"/>
    </source>
</evidence>
<dbReference type="Gene3D" id="3.40.190.10">
    <property type="entry name" value="Periplasmic binding protein-like II"/>
    <property type="match status" value="2"/>
</dbReference>
<evidence type="ECO:0000313" key="3">
    <source>
        <dbReference type="Proteomes" id="UP000593758"/>
    </source>
</evidence>
<keyword evidence="3" id="KW-1185">Reference proteome</keyword>
<gene>
    <name evidence="2" type="ORF">IM660_16575</name>
</gene>
<dbReference type="InterPro" id="IPR006059">
    <property type="entry name" value="SBP"/>
</dbReference>
<dbReference type="PANTHER" id="PTHR43649">
    <property type="entry name" value="ARABINOSE-BINDING PROTEIN-RELATED"/>
    <property type="match status" value="1"/>
</dbReference>
<dbReference type="PANTHER" id="PTHR43649:SF12">
    <property type="entry name" value="DIACETYLCHITOBIOSE BINDING PROTEIN DASA"/>
    <property type="match status" value="1"/>
</dbReference>
<accession>A0A7M1SRM6</accession>
<feature type="region of interest" description="Disordered" evidence="1">
    <location>
        <begin position="1"/>
        <end position="27"/>
    </location>
</feature>
<dbReference type="Pfam" id="PF13416">
    <property type="entry name" value="SBP_bac_8"/>
    <property type="match status" value="1"/>
</dbReference>
<dbReference type="InterPro" id="IPR050490">
    <property type="entry name" value="Bact_solute-bd_prot1"/>
</dbReference>
<name>A0A7M1SRM6_9MICO</name>
<dbReference type="Proteomes" id="UP000593758">
    <property type="component" value="Chromosome"/>
</dbReference>
<dbReference type="AlphaFoldDB" id="A0A7M1SRM6"/>
<protein>
    <submittedName>
        <fullName evidence="2">Extracellular solute-binding protein</fullName>
    </submittedName>
</protein>
<dbReference type="EMBL" id="CP063169">
    <property type="protein sequence ID" value="QOR70206.1"/>
    <property type="molecule type" value="Genomic_DNA"/>
</dbReference>
<sequence length="469" mass="50947">MVNKPVAAGGDGMITPSMAAGDPPRGQKCEEEMFIGRRRSRTTTLLVTGIAAATLAACGSGDSGESSSDAELVILVHSNAPTDAVLEQISRDFEAENPGVTVRLDTVPTDQYTTTLNSRMAAGAADIVEGDTVQPLPGYIEGVPEHSFVEGVQAGNYVDLTDQEWLDRFFPDTIEDMQIEDSTWAVPTGSTVVNGIYYNIDLFDEHGIDVPRTWSEFVAAGETFQEAGVTPLLLGGSERWPVGLPNLGLIHSTYPDLAELDEALWTNPEVLLEDEAISVLEKLRTLYSLAQDNFAGVSYETLPAEFAAGNAAMLPDGSWSAPVIEDAGPDFEFGYFPLPGSENPAQNVFGYKPEFVFSVPSNAENTELATQWLEFYSRPDNYSAFIEASGFLPLQPDVESTAFVAGLGDELERMTPQWETFHHGNELAGEYTPFYFEGLAPMGRFDDPDELAQRIYDDWTAGLEAAEVS</sequence>
<dbReference type="SUPFAM" id="SSF53850">
    <property type="entry name" value="Periplasmic binding protein-like II"/>
    <property type="match status" value="1"/>
</dbReference>
<dbReference type="KEGG" id="halt:IM660_16575"/>
<evidence type="ECO:0000256" key="1">
    <source>
        <dbReference type="SAM" id="MobiDB-lite"/>
    </source>
</evidence>